<comment type="caution">
    <text evidence="3">The sequence shown here is derived from an EMBL/GenBank/DDBJ whole genome shotgun (WGS) entry which is preliminary data.</text>
</comment>
<dbReference type="Gene3D" id="1.10.101.10">
    <property type="entry name" value="PGBD-like superfamily/PGBD"/>
    <property type="match status" value="2"/>
</dbReference>
<dbReference type="InterPro" id="IPR015020">
    <property type="entry name" value="Rv2525c-like_Glyco_Hydro-like"/>
</dbReference>
<dbReference type="Pfam" id="PF08924">
    <property type="entry name" value="Rv2525c_GlyHyd-like"/>
    <property type="match status" value="1"/>
</dbReference>
<dbReference type="InterPro" id="IPR017853">
    <property type="entry name" value="GH"/>
</dbReference>
<feature type="domain" description="Peptidoglycan binding-like" evidence="1">
    <location>
        <begin position="90"/>
        <end position="134"/>
    </location>
</feature>
<dbReference type="RefSeq" id="WP_336474267.1">
    <property type="nucleotide sequence ID" value="NZ_JBAWSX010000020.1"/>
</dbReference>
<evidence type="ECO:0000259" key="1">
    <source>
        <dbReference type="Pfam" id="PF01471"/>
    </source>
</evidence>
<dbReference type="Pfam" id="PF01471">
    <property type="entry name" value="PG_binding_1"/>
    <property type="match status" value="2"/>
</dbReference>
<organism evidence="3 4">
    <name type="scientific">Bacillus bruguierae</name>
    <dbReference type="NCBI Taxonomy" id="3127667"/>
    <lineage>
        <taxon>Bacteria</taxon>
        <taxon>Bacillati</taxon>
        <taxon>Bacillota</taxon>
        <taxon>Bacilli</taxon>
        <taxon>Bacillales</taxon>
        <taxon>Bacillaceae</taxon>
        <taxon>Bacillus</taxon>
    </lineage>
</organism>
<dbReference type="SUPFAM" id="SSF53474">
    <property type="entry name" value="alpha/beta-Hydrolases"/>
    <property type="match status" value="1"/>
</dbReference>
<dbReference type="InterPro" id="IPR036365">
    <property type="entry name" value="PGBD-like_sf"/>
</dbReference>
<dbReference type="SUPFAM" id="SSF47090">
    <property type="entry name" value="PGBD-like"/>
    <property type="match status" value="2"/>
</dbReference>
<sequence length="748" mass="82308">MAEQKGDPAVFAVQTWVNLKYGKVAGFQPAPLNGKTGWSTVYALTRALQIELGITALADEFGSTTTAKYKQWGEMSLGNVPTDEKGKAIVQILKGAMYCKGYNPGKFDDVFDEKTKNAVVSLQKDAGLPVTDGKVYDYIFKAFLLMDAYRLTPGGDAKVRQIQQDLNNKYYKTSGVQPTDGHYQAGTNRALVYGLQTEMGIDAVKQTGKIGDATKAGLPILKEGSSGRFVTLFQYALYFNGYDSGSFSTTYNTAIADKVKVFQEFTLLPKDGVANKSTWLSALLSTGDPDRKGTACDCITEVTLERGKALKAAGYQTVGRYLTNVSGGINKKIQPGELKNIFAAGLSVFPIFQTNGAKASYFSAEQGGLDAASAFKAAKEYGFKDGTTIYFAVDFDAYGIDITDNILPHFKAVSEKMLELGGSYKVGVYGARNVCIQVSEKGYARTSFVSGMSTGFSGNLGFSLPKNWAFDQISTIKVGSGSGAIEIDNNIKSGRDNGVSETGIDSSELSFTLQLAEMARHTYNDKLKTDEKNPAEAFTSPGGWVLHKKGTNERTSFDVYVYRKEISKDKYAYTVAFRGSQQWKDWVVDVLQVGQNVDNLQAEDAANFVKELIETDRQWMSHLYITGHSLGGYLAQWVQSEMIDGAIPWVESFTVTFSAPGFMPSANADNPYKLKVLAKIKNEHFEKKYDSLIINHRIEQDRIARFGDDLGTVHVYDGYNPLISNSNNPLLIAQYYHDLERYKELKLK</sequence>
<keyword evidence="3" id="KW-0378">Hydrolase</keyword>
<protein>
    <submittedName>
        <fullName evidence="3">Glycoside hydrolase domain-containing protein</fullName>
    </submittedName>
</protein>
<dbReference type="EMBL" id="JBAWSX010000020">
    <property type="protein sequence ID" value="MEI4803985.1"/>
    <property type="molecule type" value="Genomic_DNA"/>
</dbReference>
<evidence type="ECO:0000313" key="3">
    <source>
        <dbReference type="EMBL" id="MEI4803985.1"/>
    </source>
</evidence>
<name>A0ABU8FMR5_9BACI</name>
<dbReference type="GO" id="GO:0016787">
    <property type="term" value="F:hydrolase activity"/>
    <property type="evidence" value="ECO:0007669"/>
    <property type="project" value="UniProtKB-KW"/>
</dbReference>
<reference evidence="3 4" key="1">
    <citation type="submission" date="2024-01" db="EMBL/GenBank/DDBJ databases">
        <title>Seven novel Bacillus-like species.</title>
        <authorList>
            <person name="Liu G."/>
        </authorList>
    </citation>
    <scope>NUCLEOTIDE SEQUENCE [LARGE SCALE GENOMIC DNA]</scope>
    <source>
        <strain evidence="3 4">FJAT-51639</strain>
    </source>
</reference>
<dbReference type="InterPro" id="IPR036366">
    <property type="entry name" value="PGBDSf"/>
</dbReference>
<dbReference type="Gene3D" id="3.40.50.1820">
    <property type="entry name" value="alpha/beta hydrolase"/>
    <property type="match status" value="1"/>
</dbReference>
<feature type="domain" description="Peptidoglycan binding-like" evidence="1">
    <location>
        <begin position="228"/>
        <end position="279"/>
    </location>
</feature>
<dbReference type="CDD" id="cd06418">
    <property type="entry name" value="GH25_BacA-like"/>
    <property type="match status" value="1"/>
</dbReference>
<feature type="domain" description="Rv2525c-like glycoside hydrolase-like" evidence="2">
    <location>
        <begin position="308"/>
        <end position="491"/>
    </location>
</feature>
<proteinExistence type="predicted"/>
<accession>A0ABU8FMR5</accession>
<keyword evidence="4" id="KW-1185">Reference proteome</keyword>
<dbReference type="Proteomes" id="UP001372526">
    <property type="component" value="Unassembled WGS sequence"/>
</dbReference>
<evidence type="ECO:0000259" key="2">
    <source>
        <dbReference type="Pfam" id="PF08924"/>
    </source>
</evidence>
<dbReference type="Gene3D" id="3.20.20.80">
    <property type="entry name" value="Glycosidases"/>
    <property type="match status" value="1"/>
</dbReference>
<dbReference type="SUPFAM" id="SSF51445">
    <property type="entry name" value="(Trans)glycosidases"/>
    <property type="match status" value="1"/>
</dbReference>
<dbReference type="InterPro" id="IPR002477">
    <property type="entry name" value="Peptidoglycan-bd-like"/>
</dbReference>
<dbReference type="InterPro" id="IPR029058">
    <property type="entry name" value="AB_hydrolase_fold"/>
</dbReference>
<gene>
    <name evidence="3" type="ORF">WAZ07_22745</name>
</gene>
<dbReference type="Pfam" id="PF26363">
    <property type="entry name" value="Phospholipase-like"/>
    <property type="match status" value="1"/>
</dbReference>
<evidence type="ECO:0000313" key="4">
    <source>
        <dbReference type="Proteomes" id="UP001372526"/>
    </source>
</evidence>